<organism evidence="2 3">
    <name type="scientific">Strigamia maritima</name>
    <name type="common">European centipede</name>
    <name type="synonym">Geophilus maritimus</name>
    <dbReference type="NCBI Taxonomy" id="126957"/>
    <lineage>
        <taxon>Eukaryota</taxon>
        <taxon>Metazoa</taxon>
        <taxon>Ecdysozoa</taxon>
        <taxon>Arthropoda</taxon>
        <taxon>Myriapoda</taxon>
        <taxon>Chilopoda</taxon>
        <taxon>Pleurostigmophora</taxon>
        <taxon>Geophilomorpha</taxon>
        <taxon>Linotaeniidae</taxon>
        <taxon>Strigamia</taxon>
    </lineage>
</organism>
<dbReference type="STRING" id="126957.T1JE96"/>
<proteinExistence type="inferred from homology"/>
<evidence type="ECO:0008006" key="4">
    <source>
        <dbReference type="Google" id="ProtNLM"/>
    </source>
</evidence>
<dbReference type="Proteomes" id="UP000014500">
    <property type="component" value="Unassembled WGS sequence"/>
</dbReference>
<dbReference type="GO" id="GO:0000122">
    <property type="term" value="P:negative regulation of transcription by RNA polymerase II"/>
    <property type="evidence" value="ECO:0007669"/>
    <property type="project" value="InterPro"/>
</dbReference>
<dbReference type="Gene3D" id="1.10.287.370">
    <property type="match status" value="1"/>
</dbReference>
<evidence type="ECO:0000313" key="2">
    <source>
        <dbReference type="EnsemblMetazoa" id="SMAR012137-PA"/>
    </source>
</evidence>
<dbReference type="eggNOG" id="KOG3047">
    <property type="taxonomic scope" value="Eukaryota"/>
</dbReference>
<dbReference type="InterPro" id="IPR004127">
    <property type="entry name" value="Prefoldin_subunit_alpha"/>
</dbReference>
<dbReference type="CDD" id="cd23158">
    <property type="entry name" value="Prefoldin_UXT"/>
    <property type="match status" value="1"/>
</dbReference>
<dbReference type="PhylomeDB" id="T1JE96"/>
<reference evidence="2" key="2">
    <citation type="submission" date="2015-02" db="UniProtKB">
        <authorList>
            <consortium name="EnsemblMetazoa"/>
        </authorList>
    </citation>
    <scope>IDENTIFICATION</scope>
</reference>
<dbReference type="PRINTS" id="PR01502">
    <property type="entry name" value="UXTPROTEIN"/>
</dbReference>
<dbReference type="InterPro" id="IPR003994">
    <property type="entry name" value="UXT"/>
</dbReference>
<evidence type="ECO:0000256" key="1">
    <source>
        <dbReference type="ARBA" id="ARBA00007666"/>
    </source>
</evidence>
<dbReference type="EMBL" id="JH432116">
    <property type="status" value="NOT_ANNOTATED_CDS"/>
    <property type="molecule type" value="Genomic_DNA"/>
</dbReference>
<dbReference type="AlphaFoldDB" id="T1JE96"/>
<name>T1JE96_STRMM</name>
<dbReference type="InterPro" id="IPR009053">
    <property type="entry name" value="Prefoldin"/>
</dbReference>
<dbReference type="GO" id="GO:0003714">
    <property type="term" value="F:transcription corepressor activity"/>
    <property type="evidence" value="ECO:0007669"/>
    <property type="project" value="InterPro"/>
</dbReference>
<sequence>MAGDIHKLNEKILKYEEFLNETLRSDLNRIVTCRDEVCKQISDYLQLRNIVESLQITDQIDKPMKTLMNLGSDFYVQAFVPDTSKICVNVGLGYYTELTADEALIFIERRVNSLKEISNKFTQESVKIKAHIRMVLEGLRELQLIDNEATS</sequence>
<reference evidence="3" key="1">
    <citation type="submission" date="2011-05" db="EMBL/GenBank/DDBJ databases">
        <authorList>
            <person name="Richards S.R."/>
            <person name="Qu J."/>
            <person name="Jiang H."/>
            <person name="Jhangiani S.N."/>
            <person name="Agravi P."/>
            <person name="Goodspeed R."/>
            <person name="Gross S."/>
            <person name="Mandapat C."/>
            <person name="Jackson L."/>
            <person name="Mathew T."/>
            <person name="Pu L."/>
            <person name="Thornton R."/>
            <person name="Saada N."/>
            <person name="Wilczek-Boney K.B."/>
            <person name="Lee S."/>
            <person name="Kovar C."/>
            <person name="Wu Y."/>
            <person name="Scherer S.E."/>
            <person name="Worley K.C."/>
            <person name="Muzny D.M."/>
            <person name="Gibbs R."/>
        </authorList>
    </citation>
    <scope>NUCLEOTIDE SEQUENCE</scope>
    <source>
        <strain evidence="3">Brora</strain>
    </source>
</reference>
<keyword evidence="3" id="KW-1185">Reference proteome</keyword>
<dbReference type="HOGENOM" id="CLU_121199_1_0_1"/>
<dbReference type="GO" id="GO:0045944">
    <property type="term" value="P:positive regulation of transcription by RNA polymerase II"/>
    <property type="evidence" value="ECO:0007669"/>
    <property type="project" value="TreeGrafter"/>
</dbReference>
<accession>T1JE96</accession>
<dbReference type="Pfam" id="PF02996">
    <property type="entry name" value="Prefoldin"/>
    <property type="match status" value="1"/>
</dbReference>
<dbReference type="PANTHER" id="PTHR13345">
    <property type="entry name" value="MEDIATOR OF RNA POLYMERASE II TRANSCRIPTION SUBUNIT 10"/>
    <property type="match status" value="1"/>
</dbReference>
<dbReference type="OMA" id="CNFFMEA"/>
<comment type="similarity">
    <text evidence="1">Belongs to the UXT family.</text>
</comment>
<evidence type="ECO:0000313" key="3">
    <source>
        <dbReference type="Proteomes" id="UP000014500"/>
    </source>
</evidence>
<dbReference type="PANTHER" id="PTHR13345:SF9">
    <property type="entry name" value="PROTEIN UXT"/>
    <property type="match status" value="1"/>
</dbReference>
<protein>
    <recommendedName>
        <fullName evidence="4">Protein UXT</fullName>
    </recommendedName>
</protein>
<dbReference type="SUPFAM" id="SSF46579">
    <property type="entry name" value="Prefoldin"/>
    <property type="match status" value="1"/>
</dbReference>
<dbReference type="NCBIfam" id="TIGR00293">
    <property type="entry name" value="prefoldin subunit alpha"/>
    <property type="match status" value="1"/>
</dbReference>
<dbReference type="EnsemblMetazoa" id="SMAR012137-RA">
    <property type="protein sequence ID" value="SMAR012137-PA"/>
    <property type="gene ID" value="SMAR012137"/>
</dbReference>
<dbReference type="GO" id="GO:0016592">
    <property type="term" value="C:mediator complex"/>
    <property type="evidence" value="ECO:0007669"/>
    <property type="project" value="TreeGrafter"/>
</dbReference>